<evidence type="ECO:0000313" key="3">
    <source>
        <dbReference type="WBParaSite" id="SBAD_0000842901-mRNA-1"/>
    </source>
</evidence>
<evidence type="ECO:0000313" key="2">
    <source>
        <dbReference type="Proteomes" id="UP000270296"/>
    </source>
</evidence>
<reference evidence="3" key="1">
    <citation type="submission" date="2016-06" db="UniProtKB">
        <authorList>
            <consortium name="WormBaseParasite"/>
        </authorList>
    </citation>
    <scope>IDENTIFICATION</scope>
</reference>
<dbReference type="WBParaSite" id="SBAD_0000842901-mRNA-1">
    <property type="protein sequence ID" value="SBAD_0000842901-mRNA-1"/>
    <property type="gene ID" value="SBAD_0000842901"/>
</dbReference>
<dbReference type="AlphaFoldDB" id="A0A183IWY1"/>
<name>A0A183IWY1_9BILA</name>
<keyword evidence="2" id="KW-1185">Reference proteome</keyword>
<organism evidence="3">
    <name type="scientific">Soboliphyme baturini</name>
    <dbReference type="NCBI Taxonomy" id="241478"/>
    <lineage>
        <taxon>Eukaryota</taxon>
        <taxon>Metazoa</taxon>
        <taxon>Ecdysozoa</taxon>
        <taxon>Nematoda</taxon>
        <taxon>Enoplea</taxon>
        <taxon>Dorylaimia</taxon>
        <taxon>Dioctophymatida</taxon>
        <taxon>Dioctophymatoidea</taxon>
        <taxon>Soboliphymatidae</taxon>
        <taxon>Soboliphyme</taxon>
    </lineage>
</organism>
<protein>
    <submittedName>
        <fullName evidence="1 3">Uncharacterized protein</fullName>
    </submittedName>
</protein>
<accession>A0A183IWY1</accession>
<dbReference type="Proteomes" id="UP000270296">
    <property type="component" value="Unassembled WGS sequence"/>
</dbReference>
<evidence type="ECO:0000313" key="1">
    <source>
        <dbReference type="EMBL" id="VDP15447.1"/>
    </source>
</evidence>
<gene>
    <name evidence="1" type="ORF">SBAD_LOCUS8128</name>
</gene>
<dbReference type="EMBL" id="UZAM01011286">
    <property type="protein sequence ID" value="VDP15447.1"/>
    <property type="molecule type" value="Genomic_DNA"/>
</dbReference>
<proteinExistence type="predicted"/>
<sequence>MPPSVVGYPTNWGIGVPIVRYPPPFAQYYGSYQSNNTLPIFREREKTPDSMTQAAEPRKASSFVGGCAVRYGTRGVTSYVYLVLKRASALAFW</sequence>
<reference evidence="1 2" key="2">
    <citation type="submission" date="2018-11" db="EMBL/GenBank/DDBJ databases">
        <authorList>
            <consortium name="Pathogen Informatics"/>
        </authorList>
    </citation>
    <scope>NUCLEOTIDE SEQUENCE [LARGE SCALE GENOMIC DNA]</scope>
</reference>